<name>A0AAW7LTR0_9ENTR</name>
<dbReference type="InterPro" id="IPR021326">
    <property type="entry name" value="DUF2931"/>
</dbReference>
<sequence>MKMRKLLILALLLAAAGCSPHQSPPLQSKQAASGDWTLPYGKWIFAFITPRELPSMVNHARVIDTDGYLYTFNTLDQASPDPDSVKEWAENAHGFGDQFNKVKKPPQYIVFCWDSYIDQQTYETSAVFGPETWQRMKTPADHTRPSGAPVWYNRMVFGLSPGGKVKIWFSDVAGRPSLPVTPLKLTTRSGKDLTLCKDYVVPGGSFTFLRSTQAFINGKTYPYGNWD</sequence>
<dbReference type="Proteomes" id="UP001169985">
    <property type="component" value="Unassembled WGS sequence"/>
</dbReference>
<reference evidence="2" key="1">
    <citation type="journal article" date="2023" name="Antimicrob Resist Infect Control">
        <title>Sanitary installations and wastewater plumbing as reservoir for the long-term circulation and transmission of carbapenemase producing Citrobacter freundii clones in a hospital setting.</title>
        <authorList>
            <person name="Hamerlinck H."/>
            <person name="Aerssens A."/>
            <person name="Boelens J."/>
            <person name="Dehaene A."/>
            <person name="McMahon M."/>
            <person name="Messiaen A.S."/>
            <person name="Vandendriessche S."/>
            <person name="Velghe A."/>
            <person name="Leroux-Roels I."/>
            <person name="Verhasselt B."/>
        </authorList>
    </citation>
    <scope>NUCLEOTIDE SEQUENCE</scope>
    <source>
        <strain evidence="2">UZG-GERCF-220920-Env23</strain>
    </source>
</reference>
<dbReference type="Pfam" id="PF11153">
    <property type="entry name" value="DUF2931"/>
    <property type="match status" value="1"/>
</dbReference>
<accession>A0AAW7LTR0</accession>
<reference evidence="2" key="2">
    <citation type="submission" date="2023-01" db="EMBL/GenBank/DDBJ databases">
        <authorList>
            <person name="Hamerlinck H."/>
            <person name="Aerssens A."/>
            <person name="Boelens J."/>
            <person name="Messiaen A.-S."/>
            <person name="Vandendriessche S."/>
            <person name="Velghe A."/>
            <person name="Verhasselt B."/>
            <person name="Leroux-Roels I."/>
        </authorList>
    </citation>
    <scope>NUCLEOTIDE SEQUENCE</scope>
    <source>
        <strain evidence="2">UZG-GERCF-220920-Env23</strain>
    </source>
</reference>
<protein>
    <submittedName>
        <fullName evidence="2">DUF2931 family protein</fullName>
    </submittedName>
</protein>
<dbReference type="AlphaFoldDB" id="A0AAW7LTR0"/>
<feature type="signal peptide" evidence="1">
    <location>
        <begin position="1"/>
        <end position="21"/>
    </location>
</feature>
<evidence type="ECO:0000313" key="3">
    <source>
        <dbReference type="Proteomes" id="UP001169985"/>
    </source>
</evidence>
<evidence type="ECO:0000256" key="1">
    <source>
        <dbReference type="SAM" id="SignalP"/>
    </source>
</evidence>
<dbReference type="EMBL" id="JAQIHS010000014">
    <property type="protein sequence ID" value="MDN4369143.1"/>
    <property type="molecule type" value="Genomic_DNA"/>
</dbReference>
<proteinExistence type="predicted"/>
<comment type="caution">
    <text evidence="2">The sequence shown here is derived from an EMBL/GenBank/DDBJ whole genome shotgun (WGS) entry which is preliminary data.</text>
</comment>
<dbReference type="PROSITE" id="PS51257">
    <property type="entry name" value="PROKAR_LIPOPROTEIN"/>
    <property type="match status" value="1"/>
</dbReference>
<organism evidence="2 3">
    <name type="scientific">Citrobacter portucalensis</name>
    <dbReference type="NCBI Taxonomy" id="1639133"/>
    <lineage>
        <taxon>Bacteria</taxon>
        <taxon>Pseudomonadati</taxon>
        <taxon>Pseudomonadota</taxon>
        <taxon>Gammaproteobacteria</taxon>
        <taxon>Enterobacterales</taxon>
        <taxon>Enterobacteriaceae</taxon>
        <taxon>Citrobacter</taxon>
        <taxon>Citrobacter freundii complex</taxon>
    </lineage>
</organism>
<feature type="chain" id="PRO_5043353150" evidence="1">
    <location>
        <begin position="22"/>
        <end position="227"/>
    </location>
</feature>
<keyword evidence="1" id="KW-0732">Signal</keyword>
<evidence type="ECO:0000313" key="2">
    <source>
        <dbReference type="EMBL" id="MDN4369143.1"/>
    </source>
</evidence>
<gene>
    <name evidence="2" type="ORF">PEY55_12710</name>
</gene>